<evidence type="ECO:0000313" key="13">
    <source>
        <dbReference type="Proteomes" id="UP000792457"/>
    </source>
</evidence>
<dbReference type="SMART" id="SM00238">
    <property type="entry name" value="BIR"/>
    <property type="match status" value="1"/>
</dbReference>
<dbReference type="Gene3D" id="3.90.1600.10">
    <property type="entry name" value="Palm domain of DNA polymerase"/>
    <property type="match status" value="1"/>
</dbReference>
<evidence type="ECO:0000313" key="12">
    <source>
        <dbReference type="EMBL" id="KAG8238697.1"/>
    </source>
</evidence>
<accession>A0A8K0KP60</accession>
<dbReference type="PROSITE" id="PS50143">
    <property type="entry name" value="BIR_REPEAT_2"/>
    <property type="match status" value="1"/>
</dbReference>
<evidence type="ECO:0000256" key="1">
    <source>
        <dbReference type="ARBA" id="ARBA00005755"/>
    </source>
</evidence>
<evidence type="ECO:0000259" key="11">
    <source>
        <dbReference type="PROSITE" id="PS50994"/>
    </source>
</evidence>
<reference evidence="12" key="1">
    <citation type="submission" date="2013-04" db="EMBL/GenBank/DDBJ databases">
        <authorList>
            <person name="Qu J."/>
            <person name="Murali S.C."/>
            <person name="Bandaranaike D."/>
            <person name="Bellair M."/>
            <person name="Blankenburg K."/>
            <person name="Chao H."/>
            <person name="Dinh H."/>
            <person name="Doddapaneni H."/>
            <person name="Downs B."/>
            <person name="Dugan-Rocha S."/>
            <person name="Elkadiri S."/>
            <person name="Gnanaolivu R.D."/>
            <person name="Hernandez B."/>
            <person name="Javaid M."/>
            <person name="Jayaseelan J.C."/>
            <person name="Lee S."/>
            <person name="Li M."/>
            <person name="Ming W."/>
            <person name="Munidasa M."/>
            <person name="Muniz J."/>
            <person name="Nguyen L."/>
            <person name="Ongeri F."/>
            <person name="Osuji N."/>
            <person name="Pu L.-L."/>
            <person name="Puazo M."/>
            <person name="Qu C."/>
            <person name="Quiroz J."/>
            <person name="Raj R."/>
            <person name="Weissenberger G."/>
            <person name="Xin Y."/>
            <person name="Zou X."/>
            <person name="Han Y."/>
            <person name="Richards S."/>
            <person name="Worley K."/>
            <person name="Muzny D."/>
            <person name="Gibbs R."/>
        </authorList>
    </citation>
    <scope>NUCLEOTIDE SEQUENCE</scope>
    <source>
        <strain evidence="12">Sampled in the wild</strain>
    </source>
</reference>
<dbReference type="PROSITE" id="PS50994">
    <property type="entry name" value="INTEGRASE"/>
    <property type="match status" value="1"/>
</dbReference>
<dbReference type="InterPro" id="IPR023211">
    <property type="entry name" value="DNA_pol_palm_dom_sf"/>
</dbReference>
<evidence type="ECO:0000256" key="8">
    <source>
        <dbReference type="ARBA" id="ARBA00049244"/>
    </source>
</evidence>
<evidence type="ECO:0000256" key="2">
    <source>
        <dbReference type="ARBA" id="ARBA00012417"/>
    </source>
</evidence>
<dbReference type="InterPro" id="IPR036397">
    <property type="entry name" value="RNaseH_sf"/>
</dbReference>
<name>A0A8K0KP60_LADFU</name>
<dbReference type="Pfam" id="PF00653">
    <property type="entry name" value="BIR"/>
    <property type="match status" value="1"/>
</dbReference>
<evidence type="ECO:0000256" key="10">
    <source>
        <dbReference type="SAM" id="Phobius"/>
    </source>
</evidence>
<evidence type="ECO:0000256" key="7">
    <source>
        <dbReference type="ARBA" id="ARBA00023125"/>
    </source>
</evidence>
<protein>
    <recommendedName>
        <fullName evidence="2">DNA-directed DNA polymerase</fullName>
        <ecNumber evidence="2">2.7.7.7</ecNumber>
    </recommendedName>
</protein>
<feature type="non-terminal residue" evidence="12">
    <location>
        <position position="2502"/>
    </location>
</feature>
<dbReference type="SUPFAM" id="SSF56672">
    <property type="entry name" value="DNA/RNA polymerases"/>
    <property type="match status" value="1"/>
</dbReference>
<dbReference type="GO" id="GO:0003887">
    <property type="term" value="F:DNA-directed DNA polymerase activity"/>
    <property type="evidence" value="ECO:0007669"/>
    <property type="project" value="UniProtKB-KW"/>
</dbReference>
<keyword evidence="5" id="KW-0235">DNA replication</keyword>
<keyword evidence="6" id="KW-0239">DNA-directed DNA polymerase</keyword>
<dbReference type="PANTHER" id="PTHR33568:SF3">
    <property type="entry name" value="DNA-DIRECTED DNA POLYMERASE"/>
    <property type="match status" value="1"/>
</dbReference>
<organism evidence="12 13">
    <name type="scientific">Ladona fulva</name>
    <name type="common">Scarce chaser dragonfly</name>
    <name type="synonym">Libellula fulva</name>
    <dbReference type="NCBI Taxonomy" id="123851"/>
    <lineage>
        <taxon>Eukaryota</taxon>
        <taxon>Metazoa</taxon>
        <taxon>Ecdysozoa</taxon>
        <taxon>Arthropoda</taxon>
        <taxon>Hexapoda</taxon>
        <taxon>Insecta</taxon>
        <taxon>Pterygota</taxon>
        <taxon>Palaeoptera</taxon>
        <taxon>Odonata</taxon>
        <taxon>Epiprocta</taxon>
        <taxon>Anisoptera</taxon>
        <taxon>Libelluloidea</taxon>
        <taxon>Libellulidae</taxon>
        <taxon>Ladona</taxon>
    </lineage>
</organism>
<keyword evidence="10" id="KW-1133">Transmembrane helix</keyword>
<dbReference type="InterPro" id="IPR043502">
    <property type="entry name" value="DNA/RNA_pol_sf"/>
</dbReference>
<evidence type="ECO:0000256" key="3">
    <source>
        <dbReference type="ARBA" id="ARBA00022679"/>
    </source>
</evidence>
<dbReference type="GO" id="GO:0015074">
    <property type="term" value="P:DNA integration"/>
    <property type="evidence" value="ECO:0007669"/>
    <property type="project" value="InterPro"/>
</dbReference>
<feature type="transmembrane region" description="Helical" evidence="10">
    <location>
        <begin position="1082"/>
        <end position="1107"/>
    </location>
</feature>
<dbReference type="Proteomes" id="UP000792457">
    <property type="component" value="Unassembled WGS sequence"/>
</dbReference>
<dbReference type="GO" id="GO:0006260">
    <property type="term" value="P:DNA replication"/>
    <property type="evidence" value="ECO:0007669"/>
    <property type="project" value="UniProtKB-KW"/>
</dbReference>
<dbReference type="Gene3D" id="3.30.420.10">
    <property type="entry name" value="Ribonuclease H-like superfamily/Ribonuclease H"/>
    <property type="match status" value="2"/>
</dbReference>
<dbReference type="SUPFAM" id="SSF53098">
    <property type="entry name" value="Ribonuclease H-like"/>
    <property type="match status" value="2"/>
</dbReference>
<dbReference type="GO" id="GO:0042575">
    <property type="term" value="C:DNA polymerase complex"/>
    <property type="evidence" value="ECO:0007669"/>
    <property type="project" value="UniProtKB-ARBA"/>
</dbReference>
<comment type="caution">
    <text evidence="12">The sequence shown here is derived from an EMBL/GenBank/DDBJ whole genome shotgun (WGS) entry which is preliminary data.</text>
</comment>
<dbReference type="Gene3D" id="1.10.287.690">
    <property type="entry name" value="Helix hairpin bin"/>
    <property type="match status" value="1"/>
</dbReference>
<dbReference type="GO" id="GO:0000166">
    <property type="term" value="F:nucleotide binding"/>
    <property type="evidence" value="ECO:0007669"/>
    <property type="project" value="InterPro"/>
</dbReference>
<feature type="domain" description="Integrase catalytic" evidence="11">
    <location>
        <begin position="1400"/>
        <end position="1570"/>
    </location>
</feature>
<dbReference type="SUPFAM" id="SSF57924">
    <property type="entry name" value="Inhibitor of apoptosis (IAP) repeat"/>
    <property type="match status" value="1"/>
</dbReference>
<keyword evidence="7" id="KW-0238">DNA-binding</keyword>
<dbReference type="InterPro" id="IPR001370">
    <property type="entry name" value="BIR_rpt"/>
</dbReference>
<keyword evidence="4" id="KW-0548">Nucleotidyltransferase</keyword>
<keyword evidence="10" id="KW-0812">Transmembrane</keyword>
<keyword evidence="10" id="KW-0472">Membrane</keyword>
<reference evidence="12" key="2">
    <citation type="submission" date="2017-10" db="EMBL/GenBank/DDBJ databases">
        <title>Ladona fulva Genome sequencing and assembly.</title>
        <authorList>
            <person name="Murali S."/>
            <person name="Richards S."/>
            <person name="Bandaranaike D."/>
            <person name="Bellair M."/>
            <person name="Blankenburg K."/>
            <person name="Chao H."/>
            <person name="Dinh H."/>
            <person name="Doddapaneni H."/>
            <person name="Dugan-Rocha S."/>
            <person name="Elkadiri S."/>
            <person name="Gnanaolivu R."/>
            <person name="Hernandez B."/>
            <person name="Skinner E."/>
            <person name="Javaid M."/>
            <person name="Lee S."/>
            <person name="Li M."/>
            <person name="Ming W."/>
            <person name="Munidasa M."/>
            <person name="Muniz J."/>
            <person name="Nguyen L."/>
            <person name="Hughes D."/>
            <person name="Osuji N."/>
            <person name="Pu L.-L."/>
            <person name="Puazo M."/>
            <person name="Qu C."/>
            <person name="Quiroz J."/>
            <person name="Raj R."/>
            <person name="Weissenberger G."/>
            <person name="Xin Y."/>
            <person name="Zou X."/>
            <person name="Han Y."/>
            <person name="Worley K."/>
            <person name="Muzny D."/>
            <person name="Gibbs R."/>
        </authorList>
    </citation>
    <scope>NUCLEOTIDE SEQUENCE</scope>
    <source>
        <strain evidence="12">Sampled in the wild</strain>
    </source>
</reference>
<feature type="compositionally biased region" description="Basic and acidic residues" evidence="9">
    <location>
        <begin position="1298"/>
        <end position="1311"/>
    </location>
</feature>
<dbReference type="Gene3D" id="3.40.395.10">
    <property type="entry name" value="Adenoviral Proteinase, Chain A"/>
    <property type="match status" value="1"/>
</dbReference>
<dbReference type="Pfam" id="PF03175">
    <property type="entry name" value="DNA_pol_B_2"/>
    <property type="match status" value="2"/>
</dbReference>
<evidence type="ECO:0000256" key="4">
    <source>
        <dbReference type="ARBA" id="ARBA00022695"/>
    </source>
</evidence>
<dbReference type="Pfam" id="PF00665">
    <property type="entry name" value="rve"/>
    <property type="match status" value="1"/>
</dbReference>
<gene>
    <name evidence="12" type="ORF">J437_LFUL018685</name>
</gene>
<evidence type="ECO:0000256" key="5">
    <source>
        <dbReference type="ARBA" id="ARBA00022705"/>
    </source>
</evidence>
<dbReference type="PANTHER" id="PTHR33568">
    <property type="entry name" value="DNA POLYMERASE"/>
    <property type="match status" value="1"/>
</dbReference>
<comment type="catalytic activity">
    <reaction evidence="8">
        <text>DNA(n) + a 2'-deoxyribonucleoside 5'-triphosphate = DNA(n+1) + diphosphate</text>
        <dbReference type="Rhea" id="RHEA:22508"/>
        <dbReference type="Rhea" id="RHEA-COMP:17339"/>
        <dbReference type="Rhea" id="RHEA-COMP:17340"/>
        <dbReference type="ChEBI" id="CHEBI:33019"/>
        <dbReference type="ChEBI" id="CHEBI:61560"/>
        <dbReference type="ChEBI" id="CHEBI:173112"/>
        <dbReference type="EC" id="2.7.7.7"/>
    </reaction>
</comment>
<dbReference type="Gene3D" id="1.10.1170.10">
    <property type="entry name" value="Inhibitor Of Apoptosis Protein (2mihbC-IAP-1), Chain A"/>
    <property type="match status" value="1"/>
</dbReference>
<keyword evidence="3" id="KW-0808">Transferase</keyword>
<dbReference type="CDD" id="cd00022">
    <property type="entry name" value="BIR"/>
    <property type="match status" value="1"/>
</dbReference>
<dbReference type="EC" id="2.7.7.7" evidence="2"/>
<dbReference type="InterPro" id="IPR001584">
    <property type="entry name" value="Integrase_cat-core"/>
</dbReference>
<comment type="similarity">
    <text evidence="1">Belongs to the DNA polymerase type-B family.</text>
</comment>
<dbReference type="InterPro" id="IPR004868">
    <property type="entry name" value="DNA-dir_DNA_pol_B_mt/vir"/>
</dbReference>
<dbReference type="GO" id="GO:0003677">
    <property type="term" value="F:DNA binding"/>
    <property type="evidence" value="ECO:0007669"/>
    <property type="project" value="UniProtKB-KW"/>
</dbReference>
<dbReference type="OrthoDB" id="5979489at2759"/>
<feature type="transmembrane region" description="Helical" evidence="10">
    <location>
        <begin position="1198"/>
        <end position="1215"/>
    </location>
</feature>
<keyword evidence="13" id="KW-1185">Reference proteome</keyword>
<dbReference type="Gene3D" id="3.40.960.10">
    <property type="entry name" value="VSR Endonuclease"/>
    <property type="match status" value="1"/>
</dbReference>
<feature type="non-terminal residue" evidence="12">
    <location>
        <position position="1"/>
    </location>
</feature>
<sequence length="2502" mass="285171">IALCEKVGVVIGENGGGVAEITLLQSSLPEYKITVFGDRRGKDVIFDGPDLTAQGVKRKTIDLIYGAGHFNLITSLTGAFNCSYYCRPCRIPYDHDYQHKCYRECVKCRSTPPCNTSSPIKTCDSCIRGFFGERCFENHLLPRGKGKSTCNSIHACPLCFAVYVVEKEKRMKHICGNVYCSICKTHAAPDHACYMRVETKKRDLQGPHVFVFYDIECRQDDAFQTNSNTIFLHTPNLLVSNSCCDACISKNIDMCDICGIRETVYSSDDPVREFIGYIESLGSKNFRSITCIAHNAKGYDSNFILRAIMENTLWKPEVIMNGSKILSITFSGLRFIDSLNFLPMALSKLPQSLGLQDSLVKGFFPHFFNTKENSQYIGPIPAPEMYSVDTMSTKEKAAFLNWHGEISKTGYVFSMGEEIVKYCAQDVRILRLACIRFREIFLASTGVDPFREAVTIAGACMKVFRRNFLKPETIAIIPSGGYRMADRQSRKALLWLRWEERERGITIVHAGNGREARVLGRKVDGVYQTTIFEFHGCFFHGCVACFLNRSEVIKNTPNETMGMRYEATVRKIEKLRKGGYEVVEMWECTFDRMVRENGALHDFVSNDRFSGDTPINPRDAFFGGRTNCVRMYHKADVENGEVIRYLDVCSLYPFVNKYRKYPVGHPKIFVGEECPPLEDVEGLVKCTVVPPPSHYHPVLPFRASGKLLFPLCKICALEENQSDCDHSDSERSITGTWVSDEVKLAVREGYKVTKTYEVWHYTETSIYDPTTGEGGLFREYIDCFLKLKQEASGYPSWCKTLNDKQKYIRSFHQRENITLDEKAIQHNPGLRQLSKLMLNSFWGRFGMRENLPQCTILRQRDELLSLATSPHVDLLKVVPINEEAVYACWNMHDDSLKPNPATNILIASYTTCHARIVLYDYLRKLDRRVLYFDTDSIIFTERPGEFSPPVGDYLGDMTDEVERYGGGCFISEFVSGGPKNYAFKVRSKTTDFCKTQCKVRGITINSSNEEFVSFERLKDMVLGDSPPLVVKYDKRIARVAPFTVVSRAETKTFRVVYTKRRRVEDYETLPYGFKRPRHAAKLIGLGLVLFVLVVGFLLLGMLFLFIVGLSTSFDVMSCNLSKHSDTLRFLALCSPPLRKQLLQASDSGLIRIICEIADNTLKGVVRLSPSQKRRLGRHKQILRKIAEKSGCWKKKKKIIVQSGGFILPLLLPIVTETLNRMKNSSPVMTDVGETVSDLDSAMEKILRMPKLSDHEKWNLYKQSLHRFLHFSDEERKPATLMISTVNSAKSKEEEVDETEHVNLEDDDSPPDRIRSEIVASVPKKECGSFEKATAMGPVPVQKLDKGVDNRLSKIYHDPAHPASFSSVQKLWRAVKPGISKEQVVRWLESEEAYTLHKPIRRNFPRNRFIVDNIDDLWQADLNDMRDLKSENNGYCYILTVIDVFSKYAWAIPMKTKTASDVIAAFKKLFTKSKRKPVNLQTDKGKEFLNSAFQAFLKTKGISFYHTNNPDIKAAVVERLNRTLKSKVWRYFSKYSTHNYIDVLPYVLDSYNNSVHRSTKMAPTSVNDTNVYKVWQNLYGEEKKTMHEKTSKYQVGDHVRVSKERNPFKKGYKSNWSLEIFKIEKVLQRDPVVYILCDLLDETVEGSFYEYEIQRVRFSKSDADKIIKTRGVGARKEAYYLDQTGSGVGSVYRGVNYQKGSGIGSFLGGLFRSVLPLFKSGARAIGKEALKMGSSVLGDVMNGREPVKTILRRRALEADLFSLPPTQTSIEGGQWVHYKPVSSLSDDAPLEFVVPGHGDECVDLSHTLINITARITGIDIFLNQKLVTPPSHAYPYRAYIESLLNYGPAAKTSHLTSALWYGDTPGSMDDCVNNAGAVRRRAFTADGKEVELMGHLHCDLFNQEKFLPNGVEMRLKMVRSKSGFSVMAAGQMQDVRVRITDASLLVRKVKISPTVLIAHSRALEKATAKFPLTRVDIKTVTISKDVQSKTLDNIFLGQMPKRVIVGFVSNAAFNGDIRKNPYNFQHFNLNFLCLYLDGYQIPSKPLQPEFSRSGRFIHAYHTLFSGTGIHFQDDGNSISREDYPQGYFLTAFDLSPDLEASAGHWSLQRNGSLRMERENRAIAMFKVIVDFQGFQDGKRFIVKEISICNVDYRETKTWSIRSPFPEDIRNKTDRIQDRWLTEKYHGIEWNDGETDHQDVKYILRLFTRRAVVFAKGREKCLFLGEILSPRVVYDLTDLGCPSLKKLKCDDEVGRCWCWNFPKHYASHYQCSKKNCIKLSRWFMTSGKAQLESSTFRFQTFEKFPYPSKIDVYDMVETGFFYSGCGDTVVCHNCGVDIGEWSPGVDPRMEHRRANPLCPSLTNALSSNLRTNRLFRGVYPADKLPKRFSYPASFIVNTDPSTKSGTHWIAIFIDDNGRGDYFDSYGITPFVREHINFMNRVCTSWQWNTVRLQGWGSTVCGNYAAVFIYHRTIGHDMEKFLTFFYPNRSLNNDTQIKTLYDGLF</sequence>
<feature type="region of interest" description="Disordered" evidence="9">
    <location>
        <begin position="1287"/>
        <end position="1311"/>
    </location>
</feature>
<dbReference type="EMBL" id="KZ309418">
    <property type="protein sequence ID" value="KAG8238697.1"/>
    <property type="molecule type" value="Genomic_DNA"/>
</dbReference>
<evidence type="ECO:0000256" key="9">
    <source>
        <dbReference type="SAM" id="MobiDB-lite"/>
    </source>
</evidence>
<proteinExistence type="inferred from homology"/>
<dbReference type="InterPro" id="IPR012337">
    <property type="entry name" value="RNaseH-like_sf"/>
</dbReference>
<evidence type="ECO:0000256" key="6">
    <source>
        <dbReference type="ARBA" id="ARBA00022932"/>
    </source>
</evidence>